<dbReference type="SUPFAM" id="SSF52096">
    <property type="entry name" value="ClpP/crotonase"/>
    <property type="match status" value="1"/>
</dbReference>
<evidence type="ECO:0000256" key="5">
    <source>
        <dbReference type="RuleBase" id="RU004404"/>
    </source>
</evidence>
<dbReference type="Proteomes" id="UP000199412">
    <property type="component" value="Unassembled WGS sequence"/>
</dbReference>
<dbReference type="GO" id="GO:0006508">
    <property type="term" value="P:proteolysis"/>
    <property type="evidence" value="ECO:0007669"/>
    <property type="project" value="UniProtKB-KW"/>
</dbReference>
<dbReference type="GO" id="GO:0004175">
    <property type="term" value="F:endopeptidase activity"/>
    <property type="evidence" value="ECO:0007669"/>
    <property type="project" value="TreeGrafter"/>
</dbReference>
<dbReference type="InterPro" id="IPR005151">
    <property type="entry name" value="Tail-specific_protease"/>
</dbReference>
<evidence type="ECO:0000256" key="1">
    <source>
        <dbReference type="ARBA" id="ARBA00009179"/>
    </source>
</evidence>
<dbReference type="NCBIfam" id="TIGR00225">
    <property type="entry name" value="prc"/>
    <property type="match status" value="1"/>
</dbReference>
<dbReference type="AlphaFoldDB" id="A0A1G7BPH0"/>
<dbReference type="Gene3D" id="3.90.226.10">
    <property type="entry name" value="2-enoyl-CoA Hydratase, Chain A, domain 1"/>
    <property type="match status" value="1"/>
</dbReference>
<dbReference type="GO" id="GO:0007165">
    <property type="term" value="P:signal transduction"/>
    <property type="evidence" value="ECO:0007669"/>
    <property type="project" value="TreeGrafter"/>
</dbReference>
<keyword evidence="4 5" id="KW-0720">Serine protease</keyword>
<evidence type="ECO:0000313" key="8">
    <source>
        <dbReference type="Proteomes" id="UP000199412"/>
    </source>
</evidence>
<keyword evidence="3 5" id="KW-0378">Hydrolase</keyword>
<reference evidence="7 8" key="1">
    <citation type="submission" date="2016-10" db="EMBL/GenBank/DDBJ databases">
        <authorList>
            <person name="de Groot N.N."/>
        </authorList>
    </citation>
    <scope>NUCLEOTIDE SEQUENCE [LARGE SCALE GENOMIC DNA]</scope>
    <source>
        <strain evidence="7 8">ATCC 700224</strain>
    </source>
</reference>
<sequence>MARAMVSRLKGRVLIPMPPLLLSIIERKALSLMMRIVRPWSWLFALLVGLSLAACAPMPGSGPSPYDPATESGRIPSQPFTRQNAQNMLTQSYVAVSSRYIEPVDMADFVLAGLRGLSRIDPDLTFRRLGGSFTVARTGRPVAGFPMPSSGHGSDWARLSIDVIQAARAVSPTLTEADSEAVYDALFDAALASLDPFSRYAGAEEARLNRGSRNGFGGIGIVFEITDAGAILVREVIADGPADDAGLRVGDRIVAVDGEPFPAQPTNRDVRERLRGPVGAPVRLTIRRDALVQVTLDRGLIVLPTVEWSREDGIGILRVSSFNQATAEAVAVAVTAARTRGDLRGLILDMRGNPGGLLDQAVATADLFLNDGTIVSTRGRHPEARQFYSAADGDIADGLPIVVLMDGDSASAAEIVAAALQDDARAVVIGTTSYGKGTVQTVVQLPNRGELTLTWSRFYSPSGYVLHGLGVPPVACTSGRGGRTEPAEVERVLNDLRQQAAPIARRLASWRHTAFEDKDRRQRLRALCPAEHHEPNGLDEIVARHLLRDPTLYGRAIGLIGADAARL</sequence>
<dbReference type="PANTHER" id="PTHR32060:SF30">
    <property type="entry name" value="CARBOXY-TERMINAL PROCESSING PROTEASE CTPA"/>
    <property type="match status" value="1"/>
</dbReference>
<evidence type="ECO:0000256" key="2">
    <source>
        <dbReference type="ARBA" id="ARBA00022670"/>
    </source>
</evidence>
<dbReference type="InterPro" id="IPR036034">
    <property type="entry name" value="PDZ_sf"/>
</dbReference>
<gene>
    <name evidence="7" type="ORF">SAMN05421720_105118</name>
</gene>
<evidence type="ECO:0000313" key="7">
    <source>
        <dbReference type="EMBL" id="SDE28847.1"/>
    </source>
</evidence>
<dbReference type="Pfam" id="PF03572">
    <property type="entry name" value="Peptidase_S41"/>
    <property type="match status" value="1"/>
</dbReference>
<evidence type="ECO:0000256" key="4">
    <source>
        <dbReference type="ARBA" id="ARBA00022825"/>
    </source>
</evidence>
<organism evidence="7 8">
    <name type="scientific">Rhodospira trueperi</name>
    <dbReference type="NCBI Taxonomy" id="69960"/>
    <lineage>
        <taxon>Bacteria</taxon>
        <taxon>Pseudomonadati</taxon>
        <taxon>Pseudomonadota</taxon>
        <taxon>Alphaproteobacteria</taxon>
        <taxon>Rhodospirillales</taxon>
        <taxon>Rhodospirillaceae</taxon>
        <taxon>Rhodospira</taxon>
    </lineage>
</organism>
<proteinExistence type="inferred from homology"/>
<protein>
    <submittedName>
        <fullName evidence="7">Carboxyl-terminal processing protease</fullName>
    </submittedName>
</protein>
<dbReference type="PANTHER" id="PTHR32060">
    <property type="entry name" value="TAIL-SPECIFIC PROTEASE"/>
    <property type="match status" value="1"/>
</dbReference>
<keyword evidence="8" id="KW-1185">Reference proteome</keyword>
<dbReference type="InterPro" id="IPR041489">
    <property type="entry name" value="PDZ_6"/>
</dbReference>
<dbReference type="SUPFAM" id="SSF50156">
    <property type="entry name" value="PDZ domain-like"/>
    <property type="match status" value="1"/>
</dbReference>
<dbReference type="Gene3D" id="2.30.42.10">
    <property type="match status" value="1"/>
</dbReference>
<dbReference type="InterPro" id="IPR004447">
    <property type="entry name" value="Peptidase_S41A"/>
</dbReference>
<dbReference type="InterPro" id="IPR029045">
    <property type="entry name" value="ClpP/crotonase-like_dom_sf"/>
</dbReference>
<dbReference type="SMART" id="SM00245">
    <property type="entry name" value="TSPc"/>
    <property type="match status" value="1"/>
</dbReference>
<dbReference type="CDD" id="cd06782">
    <property type="entry name" value="cpPDZ_CPP-like"/>
    <property type="match status" value="1"/>
</dbReference>
<dbReference type="Gene3D" id="3.30.750.44">
    <property type="match status" value="1"/>
</dbReference>
<dbReference type="EMBL" id="FNAP01000005">
    <property type="protein sequence ID" value="SDE28847.1"/>
    <property type="molecule type" value="Genomic_DNA"/>
</dbReference>
<dbReference type="GO" id="GO:0030288">
    <property type="term" value="C:outer membrane-bounded periplasmic space"/>
    <property type="evidence" value="ECO:0007669"/>
    <property type="project" value="TreeGrafter"/>
</dbReference>
<feature type="domain" description="PDZ" evidence="6">
    <location>
        <begin position="205"/>
        <end position="275"/>
    </location>
</feature>
<dbReference type="STRING" id="69960.SAMN05421720_105118"/>
<dbReference type="Pfam" id="PF17820">
    <property type="entry name" value="PDZ_6"/>
    <property type="match status" value="1"/>
</dbReference>
<comment type="similarity">
    <text evidence="1 5">Belongs to the peptidase S41A family.</text>
</comment>
<evidence type="ECO:0000256" key="3">
    <source>
        <dbReference type="ARBA" id="ARBA00022801"/>
    </source>
</evidence>
<dbReference type="CDD" id="cd07560">
    <property type="entry name" value="Peptidase_S41_CPP"/>
    <property type="match status" value="1"/>
</dbReference>
<name>A0A1G7BPH0_9PROT</name>
<evidence type="ECO:0000259" key="6">
    <source>
        <dbReference type="PROSITE" id="PS50106"/>
    </source>
</evidence>
<dbReference type="PROSITE" id="PS50106">
    <property type="entry name" value="PDZ"/>
    <property type="match status" value="1"/>
</dbReference>
<accession>A0A1G7BPH0</accession>
<dbReference type="SMART" id="SM00228">
    <property type="entry name" value="PDZ"/>
    <property type="match status" value="1"/>
</dbReference>
<keyword evidence="2 5" id="KW-0645">Protease</keyword>
<dbReference type="GO" id="GO:0008236">
    <property type="term" value="F:serine-type peptidase activity"/>
    <property type="evidence" value="ECO:0007669"/>
    <property type="project" value="UniProtKB-KW"/>
</dbReference>
<dbReference type="InterPro" id="IPR001478">
    <property type="entry name" value="PDZ"/>
</dbReference>